<comment type="cofactor">
    <cofactor evidence="1 8">
        <name>Fe(2+)</name>
        <dbReference type="ChEBI" id="CHEBI:29033"/>
    </cofactor>
</comment>
<dbReference type="InterPro" id="IPR037523">
    <property type="entry name" value="VOC_core"/>
</dbReference>
<dbReference type="PROSITE" id="PS00934">
    <property type="entry name" value="GLYOXALASE_I_1"/>
    <property type="match status" value="1"/>
</dbReference>
<keyword evidence="7 8" id="KW-0408">Iron</keyword>
<evidence type="ECO:0000256" key="3">
    <source>
        <dbReference type="ARBA" id="ARBA00022723"/>
    </source>
</evidence>
<accession>A0A0M0G214</accession>
<evidence type="ECO:0000256" key="6">
    <source>
        <dbReference type="ARBA" id="ARBA00023002"/>
    </source>
</evidence>
<proteinExistence type="inferred from homology"/>
<reference evidence="11" key="1">
    <citation type="submission" date="2015-07" db="EMBL/GenBank/DDBJ databases">
        <title>Fjat-14235 jcm11544.</title>
        <authorList>
            <person name="Liu B."/>
            <person name="Wang J."/>
            <person name="Zhu Y."/>
            <person name="Liu G."/>
            <person name="Chen Q."/>
            <person name="Chen Z."/>
            <person name="Lan J."/>
            <person name="Che J."/>
            <person name="Ge C."/>
            <person name="Shi H."/>
            <person name="Pan Z."/>
            <person name="Liu X."/>
        </authorList>
    </citation>
    <scope>NUCLEOTIDE SEQUENCE [LARGE SCALE GENOMIC DNA]</scope>
    <source>
        <strain evidence="11">JCM 11544</strain>
    </source>
</reference>
<dbReference type="PROSITE" id="PS00082">
    <property type="entry name" value="EXTRADIOL_DIOXYGENAS"/>
    <property type="match status" value="1"/>
</dbReference>
<keyword evidence="3" id="KW-0479">Metal-binding</keyword>
<organism evidence="10 11">
    <name type="scientific">Rossellomorea marisflavi</name>
    <dbReference type="NCBI Taxonomy" id="189381"/>
    <lineage>
        <taxon>Bacteria</taxon>
        <taxon>Bacillati</taxon>
        <taxon>Bacillota</taxon>
        <taxon>Bacilli</taxon>
        <taxon>Bacillales</taxon>
        <taxon>Bacillaceae</taxon>
        <taxon>Rossellomorea</taxon>
    </lineage>
</organism>
<gene>
    <name evidence="10" type="ORF">AF331_17065</name>
</gene>
<evidence type="ECO:0000256" key="1">
    <source>
        <dbReference type="ARBA" id="ARBA00001954"/>
    </source>
</evidence>
<dbReference type="CDD" id="cd16359">
    <property type="entry name" value="VOC_BsCatE_like_C"/>
    <property type="match status" value="1"/>
</dbReference>
<comment type="caution">
    <text evidence="10">The sequence shown here is derived from an EMBL/GenBank/DDBJ whole genome shotgun (WGS) entry which is preliminary data.</text>
</comment>
<dbReference type="PROSITE" id="PS51819">
    <property type="entry name" value="VOC"/>
    <property type="match status" value="2"/>
</dbReference>
<dbReference type="AlphaFoldDB" id="A0A0M0G214"/>
<dbReference type="PANTHER" id="PTHR43279">
    <property type="entry name" value="CATECHOL-2,3-DIOXYGENASE"/>
    <property type="match status" value="1"/>
</dbReference>
<dbReference type="GO" id="GO:0008198">
    <property type="term" value="F:ferrous iron binding"/>
    <property type="evidence" value="ECO:0007669"/>
    <property type="project" value="InterPro"/>
</dbReference>
<evidence type="ECO:0000259" key="9">
    <source>
        <dbReference type="PROSITE" id="PS51819"/>
    </source>
</evidence>
<dbReference type="GO" id="GO:0004462">
    <property type="term" value="F:lactoylglutathione lyase activity"/>
    <property type="evidence" value="ECO:0007669"/>
    <property type="project" value="InterPro"/>
</dbReference>
<feature type="domain" description="VOC" evidence="9">
    <location>
        <begin position="10"/>
        <end position="126"/>
    </location>
</feature>
<keyword evidence="5 8" id="KW-0223">Dioxygenase</keyword>
<evidence type="ECO:0000256" key="7">
    <source>
        <dbReference type="ARBA" id="ARBA00023004"/>
    </source>
</evidence>
<evidence type="ECO:0000256" key="4">
    <source>
        <dbReference type="ARBA" id="ARBA00022797"/>
    </source>
</evidence>
<dbReference type="Gene3D" id="3.10.180.10">
    <property type="entry name" value="2,3-Dihydroxybiphenyl 1,2-Dioxygenase, domain 1"/>
    <property type="match status" value="2"/>
</dbReference>
<keyword evidence="11" id="KW-1185">Reference proteome</keyword>
<dbReference type="STRING" id="189381.GCA_900166615_02273"/>
<dbReference type="PANTHER" id="PTHR43279:SF1">
    <property type="entry name" value="CATECHOL-2,3-DIOXYGENASE"/>
    <property type="match status" value="1"/>
</dbReference>
<protein>
    <submittedName>
        <fullName evidence="10">Glyoxalase</fullName>
    </submittedName>
</protein>
<dbReference type="EMBL" id="LGUE01000005">
    <property type="protein sequence ID" value="KON83865.1"/>
    <property type="molecule type" value="Genomic_DNA"/>
</dbReference>
<evidence type="ECO:0000256" key="2">
    <source>
        <dbReference type="ARBA" id="ARBA00008784"/>
    </source>
</evidence>
<evidence type="ECO:0000313" key="10">
    <source>
        <dbReference type="EMBL" id="KON83865.1"/>
    </source>
</evidence>
<comment type="similarity">
    <text evidence="2 8">Belongs to the extradiol ring-cleavage dioxygenase family.</text>
</comment>
<dbReference type="GO" id="GO:0051213">
    <property type="term" value="F:dioxygenase activity"/>
    <property type="evidence" value="ECO:0007669"/>
    <property type="project" value="UniProtKB-KW"/>
</dbReference>
<evidence type="ECO:0000313" key="11">
    <source>
        <dbReference type="Proteomes" id="UP000037405"/>
    </source>
</evidence>
<dbReference type="PATRIC" id="fig|189381.12.peg.4414"/>
<keyword evidence="6 8" id="KW-0560">Oxidoreductase</keyword>
<dbReference type="Proteomes" id="UP000037405">
    <property type="component" value="Unassembled WGS sequence"/>
</dbReference>
<dbReference type="InterPro" id="IPR018146">
    <property type="entry name" value="Glyoxalase_1_CS"/>
</dbReference>
<dbReference type="InterPro" id="IPR000486">
    <property type="entry name" value="Xdiol_ring_cleave_dOase_1/2"/>
</dbReference>
<dbReference type="SUPFAM" id="SSF54593">
    <property type="entry name" value="Glyoxalase/Bleomycin resistance protein/Dihydroxybiphenyl dioxygenase"/>
    <property type="match status" value="2"/>
</dbReference>
<dbReference type="InterPro" id="IPR029068">
    <property type="entry name" value="Glyas_Bleomycin-R_OHBP_Dase"/>
</dbReference>
<evidence type="ECO:0000256" key="5">
    <source>
        <dbReference type="ARBA" id="ARBA00022964"/>
    </source>
</evidence>
<dbReference type="RefSeq" id="WP_053429264.1">
    <property type="nucleotide sequence ID" value="NZ_JAMQJB010000010.1"/>
</dbReference>
<evidence type="ECO:0000256" key="8">
    <source>
        <dbReference type="RuleBase" id="RU000683"/>
    </source>
</evidence>
<dbReference type="InterPro" id="IPR004360">
    <property type="entry name" value="Glyas_Fos-R_dOase_dom"/>
</dbReference>
<name>A0A0M0G214_9BACI</name>
<dbReference type="Pfam" id="PF00903">
    <property type="entry name" value="Glyoxalase"/>
    <property type="match status" value="2"/>
</dbReference>
<feature type="domain" description="VOC" evidence="9">
    <location>
        <begin position="168"/>
        <end position="283"/>
    </location>
</feature>
<dbReference type="OrthoDB" id="9792626at2"/>
<keyword evidence="4 8" id="KW-0058">Aromatic hydrocarbons catabolism</keyword>
<dbReference type="CDD" id="cd07255">
    <property type="entry name" value="VOC_BsCatE_like_N"/>
    <property type="match status" value="1"/>
</dbReference>
<sequence length="283" mass="30951">MGFHESPNTYVGNVTIKVTDLERSLSFYKEVIGFDVLEQSRHKAVLTADGKVPLLTIIQPEGVQAKQGRTTGLYHFAILLPSRKELGKSLHHLLASNIQLGSGDHEVSEALYLSDPDGNGIEIYRDRPSSDWIWNGDQVRMGTEPVDARAVLAESDEEPWTGLPADTVMGHIHLHVNDLKAAEAFYHDGLGFDVVTRYGGQAIFMSTGRYHHHIGLNTWNGTGAPRPAENQVGLDAYTLVYPSQSALDEAAVNLRAIGASADQSENGFHTKDPSGNKIKLITL</sequence>